<evidence type="ECO:0000313" key="3">
    <source>
        <dbReference type="Proteomes" id="UP000002036"/>
    </source>
</evidence>
<dbReference type="GeneID" id="8290971"/>
<dbReference type="STRING" id="559295.C5DD32"/>
<proteinExistence type="predicted"/>
<dbReference type="OMA" id="REMKGWF"/>
<dbReference type="Proteomes" id="UP000002036">
    <property type="component" value="Chromosome B"/>
</dbReference>
<keyword evidence="3" id="KW-1185">Reference proteome</keyword>
<name>C5DD32_LACTC</name>
<dbReference type="InParanoid" id="C5DD32"/>
<evidence type="ECO:0000313" key="2">
    <source>
        <dbReference type="EMBL" id="CAR21693.1"/>
    </source>
</evidence>
<organism evidence="2 3">
    <name type="scientific">Lachancea thermotolerans (strain ATCC 56472 / CBS 6340 / NRRL Y-8284)</name>
    <name type="common">Yeast</name>
    <name type="synonym">Kluyveromyces thermotolerans</name>
    <dbReference type="NCBI Taxonomy" id="559295"/>
    <lineage>
        <taxon>Eukaryota</taxon>
        <taxon>Fungi</taxon>
        <taxon>Dikarya</taxon>
        <taxon>Ascomycota</taxon>
        <taxon>Saccharomycotina</taxon>
        <taxon>Saccharomycetes</taxon>
        <taxon>Saccharomycetales</taxon>
        <taxon>Saccharomycetaceae</taxon>
        <taxon>Lachancea</taxon>
    </lineage>
</organism>
<dbReference type="KEGG" id="lth:KLTH0B07898g"/>
<accession>C5DD32</accession>
<dbReference type="FunCoup" id="C5DD32">
    <property type="interactions" value="27"/>
</dbReference>
<sequence>MNHKGYSGIEWPSEATIRERAKKNNTVDFVQRVFYNAGVVVSLVYVIIVSIIEPLLRSQFNQRLQLSADMLIRVRKFVSLLEQRLKSTSISAIGFNEKVDPESCVSTIERCTQTEELLESSGVEEKATEWTKIIARLRYAREMLSRANEGKNDNNASGRITPLKFQAQSLSAYISSLDTRDETFRNHKNSVQAIRDMKGWVINGRVR</sequence>
<protein>
    <submittedName>
        <fullName evidence="2">KLTH0B07898p</fullName>
    </submittedName>
</protein>
<keyword evidence="1" id="KW-1133">Transmembrane helix</keyword>
<keyword evidence="1" id="KW-0472">Membrane</keyword>
<dbReference type="RefSeq" id="XP_002552131.1">
    <property type="nucleotide sequence ID" value="XM_002552085.1"/>
</dbReference>
<feature type="transmembrane region" description="Helical" evidence="1">
    <location>
        <begin position="33"/>
        <end position="56"/>
    </location>
</feature>
<dbReference type="HOGENOM" id="CLU_115007_0_0_1"/>
<dbReference type="EMBL" id="CU928166">
    <property type="protein sequence ID" value="CAR21693.1"/>
    <property type="molecule type" value="Genomic_DNA"/>
</dbReference>
<keyword evidence="1" id="KW-0812">Transmembrane</keyword>
<dbReference type="OrthoDB" id="4034942at2759"/>
<reference evidence="2 3" key="1">
    <citation type="journal article" date="2009" name="Genome Res.">
        <title>Comparative genomics of protoploid Saccharomycetaceae.</title>
        <authorList>
            <consortium name="The Genolevures Consortium"/>
            <person name="Souciet J.-L."/>
            <person name="Dujon B."/>
            <person name="Gaillardin C."/>
            <person name="Johnston M."/>
            <person name="Baret P.V."/>
            <person name="Cliften P."/>
            <person name="Sherman D.J."/>
            <person name="Weissenbach J."/>
            <person name="Westhof E."/>
            <person name="Wincker P."/>
            <person name="Jubin C."/>
            <person name="Poulain J."/>
            <person name="Barbe V."/>
            <person name="Segurens B."/>
            <person name="Artiguenave F."/>
            <person name="Anthouard V."/>
            <person name="Vacherie B."/>
            <person name="Val M.-E."/>
            <person name="Fulton R.S."/>
            <person name="Minx P."/>
            <person name="Wilson R."/>
            <person name="Durrens P."/>
            <person name="Jean G."/>
            <person name="Marck C."/>
            <person name="Martin T."/>
            <person name="Nikolski M."/>
            <person name="Rolland T."/>
            <person name="Seret M.-L."/>
            <person name="Casaregola S."/>
            <person name="Despons L."/>
            <person name="Fairhead C."/>
            <person name="Fischer G."/>
            <person name="Lafontaine I."/>
            <person name="Leh V."/>
            <person name="Lemaire M."/>
            <person name="de Montigny J."/>
            <person name="Neuveglise C."/>
            <person name="Thierry A."/>
            <person name="Blanc-Lenfle I."/>
            <person name="Bleykasten C."/>
            <person name="Diffels J."/>
            <person name="Fritsch E."/>
            <person name="Frangeul L."/>
            <person name="Goeffon A."/>
            <person name="Jauniaux N."/>
            <person name="Kachouri-Lafond R."/>
            <person name="Payen C."/>
            <person name="Potier S."/>
            <person name="Pribylova L."/>
            <person name="Ozanne C."/>
            <person name="Richard G.-F."/>
            <person name="Sacerdot C."/>
            <person name="Straub M.-L."/>
            <person name="Talla E."/>
        </authorList>
    </citation>
    <scope>NUCLEOTIDE SEQUENCE [LARGE SCALE GENOMIC DNA]</scope>
    <source>
        <strain evidence="3">ATCC 56472 / CBS 6340 / NRRL Y-8284</strain>
    </source>
</reference>
<gene>
    <name evidence="2" type="ordered locus">KLTH0B07898g</name>
</gene>
<dbReference type="AlphaFoldDB" id="C5DD32"/>
<dbReference type="eggNOG" id="ENOG502S4G6">
    <property type="taxonomic scope" value="Eukaryota"/>
</dbReference>
<evidence type="ECO:0000256" key="1">
    <source>
        <dbReference type="SAM" id="Phobius"/>
    </source>
</evidence>